<protein>
    <submittedName>
        <fullName evidence="3">IQ domain-containing protein H</fullName>
    </submittedName>
</protein>
<dbReference type="PANTHER" id="PTHR14465:SF0">
    <property type="entry name" value="IQ DOMAIN-CONTAINING PROTEIN H"/>
    <property type="match status" value="1"/>
</dbReference>
<feature type="region of interest" description="Disordered" evidence="1">
    <location>
        <begin position="18"/>
        <end position="48"/>
    </location>
</feature>
<feature type="compositionally biased region" description="Basic residues" evidence="1">
    <location>
        <begin position="883"/>
        <end position="898"/>
    </location>
</feature>
<feature type="compositionally biased region" description="Low complexity" evidence="1">
    <location>
        <begin position="62"/>
        <end position="73"/>
    </location>
</feature>
<feature type="compositionally biased region" description="Polar residues" evidence="1">
    <location>
        <begin position="25"/>
        <end position="34"/>
    </location>
</feature>
<gene>
    <name evidence="3" type="ORF">FCC1311_022192</name>
</gene>
<keyword evidence="4" id="KW-1185">Reference proteome</keyword>
<feature type="compositionally biased region" description="Low complexity" evidence="1">
    <location>
        <begin position="718"/>
        <end position="734"/>
    </location>
</feature>
<feature type="compositionally biased region" description="Basic and acidic residues" evidence="1">
    <location>
        <begin position="35"/>
        <end position="48"/>
    </location>
</feature>
<feature type="compositionally biased region" description="Basic and acidic residues" evidence="1">
    <location>
        <begin position="899"/>
        <end position="923"/>
    </location>
</feature>
<feature type="region of interest" description="Disordered" evidence="1">
    <location>
        <begin position="62"/>
        <end position="83"/>
    </location>
</feature>
<dbReference type="AlphaFoldDB" id="A0A2R5G6P5"/>
<comment type="caution">
    <text evidence="3">The sequence shown here is derived from an EMBL/GenBank/DDBJ whole genome shotgun (WGS) entry which is preliminary data.</text>
</comment>
<feature type="region of interest" description="Disordered" evidence="1">
    <location>
        <begin position="882"/>
        <end position="923"/>
    </location>
</feature>
<sequence>MEAKAKVSMACETERLHANVKLDLNPSSMQTTTTTKEKSSGRNRRDPRVAAAVNLGEETLKDSVAAASSSSSPRAKKAAETTSKEESLGDSVLRIYEYETKMRAQGLYVFMVHKGVTLTRSSGFIAFKRAFEAEWGAISRLITKVETVMVKYDVEVAYMDGGKVAELARDQLSRHSESDILRCVCNEDQVRSTVQLPGRAFTTGTEDSEDLAAAAIQARFRGGRQRQDYHALRQEHRAARVITDAVRVSALQARLARQLVRKRAEENAAFQALQRKFKDEWKSTSAGKRVIVHVPSLSFGEHLRLPIDRFGILQNMQLSRLCDLAHRDVEVVYVAPMALVHEVRTYYEKLLQLRGIVNAAGRLHIVVPENAHRFPEHASLATTLSYSPKALERIRGLVCGKAAFIMPNQVGEEDRMLALALRVPLFAPEPDIVSLYSTKSGAKEIFAEAEVNVPIGAYDIFEEDELYRMLAKLVAANLDVDRWVLKIDDEFAGRGIAVLDMSKFRFVQMARVDRARQTAKSHLGKAYWSRSDVQERARQKLEEGFRKEVRHRIDLQCPSVYPTWADFIVAFTNVGGVVEALPDSLLSSVSVCLAIDPDGFTRLLCTQDKISSRQWPFRTVGFVFPQTAVPHVALRSAAYAVAKILFARGVIGHVSVDFAALMDPNVQSLRLWALGLDLRMTQALSTFRFFDFLLGGHIEDNSGEYKISVISESGALPSSSLESGGLGSNQESQGTPREGSTRCVQKELQTRAFAAVSPLHHPNLSSMTYSHFFNACRRHGISYDLRCAKGTAFELADSLSAGVVGAVSIERDAAQAAIQLQRSFNFMHKFLGAYVQQPAEDQTFDGTCTFSDALAVSKRLTAEIEEQYRQELADQRNIERAQQRLHAHQKQQRRRMRRNEKESSEHEVSERSETGAEEASKVQ</sequence>
<feature type="domain" description="IQCH-like ATP-grasp" evidence="2">
    <location>
        <begin position="430"/>
        <end position="699"/>
    </location>
</feature>
<dbReference type="EMBL" id="BEYU01000017">
    <property type="protein sequence ID" value="GBG25999.1"/>
    <property type="molecule type" value="Genomic_DNA"/>
</dbReference>
<evidence type="ECO:0000313" key="3">
    <source>
        <dbReference type="EMBL" id="GBG25999.1"/>
    </source>
</evidence>
<reference evidence="3 4" key="1">
    <citation type="submission" date="2017-12" db="EMBL/GenBank/DDBJ databases">
        <title>Sequencing, de novo assembly and annotation of complete genome of a new Thraustochytrid species, strain FCC1311.</title>
        <authorList>
            <person name="Sedici K."/>
            <person name="Godart F."/>
            <person name="Aiese Cigliano R."/>
            <person name="Sanseverino W."/>
            <person name="Barakat M."/>
            <person name="Ortet P."/>
            <person name="Marechal E."/>
            <person name="Cagnac O."/>
            <person name="Amato A."/>
        </authorList>
    </citation>
    <scope>NUCLEOTIDE SEQUENCE [LARGE SCALE GENOMIC DNA]</scope>
</reference>
<dbReference type="Pfam" id="PF24923">
    <property type="entry name" value="ATP-grasp_IQCH"/>
    <property type="match status" value="1"/>
</dbReference>
<feature type="region of interest" description="Disordered" evidence="1">
    <location>
        <begin position="718"/>
        <end position="742"/>
    </location>
</feature>
<accession>A0A2R5G6P5</accession>
<organism evidence="3 4">
    <name type="scientific">Hondaea fermentalgiana</name>
    <dbReference type="NCBI Taxonomy" id="2315210"/>
    <lineage>
        <taxon>Eukaryota</taxon>
        <taxon>Sar</taxon>
        <taxon>Stramenopiles</taxon>
        <taxon>Bigyra</taxon>
        <taxon>Labyrinthulomycetes</taxon>
        <taxon>Thraustochytrida</taxon>
        <taxon>Thraustochytriidae</taxon>
        <taxon>Hondaea</taxon>
    </lineage>
</organism>
<dbReference type="PROSITE" id="PS50096">
    <property type="entry name" value="IQ"/>
    <property type="match status" value="1"/>
</dbReference>
<dbReference type="InterPro" id="IPR056855">
    <property type="entry name" value="ATP-grasp_IQCH"/>
</dbReference>
<name>A0A2R5G6P5_9STRA</name>
<evidence type="ECO:0000256" key="1">
    <source>
        <dbReference type="SAM" id="MobiDB-lite"/>
    </source>
</evidence>
<evidence type="ECO:0000259" key="2">
    <source>
        <dbReference type="Pfam" id="PF24923"/>
    </source>
</evidence>
<evidence type="ECO:0000313" key="4">
    <source>
        <dbReference type="Proteomes" id="UP000241890"/>
    </source>
</evidence>
<dbReference type="PANTHER" id="PTHR14465">
    <property type="entry name" value="IQ DOMAIN-CONTAINING PROTEIN H"/>
    <property type="match status" value="1"/>
</dbReference>
<dbReference type="Proteomes" id="UP000241890">
    <property type="component" value="Unassembled WGS sequence"/>
</dbReference>
<dbReference type="OrthoDB" id="2117703at2759"/>
<proteinExistence type="predicted"/>
<dbReference type="InterPro" id="IPR038752">
    <property type="entry name" value="IQCH"/>
</dbReference>
<dbReference type="InParanoid" id="A0A2R5G6P5"/>